<organism evidence="2 3">
    <name type="scientific">Limosa lapponica baueri</name>
    <dbReference type="NCBI Taxonomy" id="1758121"/>
    <lineage>
        <taxon>Eukaryota</taxon>
        <taxon>Metazoa</taxon>
        <taxon>Chordata</taxon>
        <taxon>Craniata</taxon>
        <taxon>Vertebrata</taxon>
        <taxon>Euteleostomi</taxon>
        <taxon>Archelosauria</taxon>
        <taxon>Archosauria</taxon>
        <taxon>Dinosauria</taxon>
        <taxon>Saurischia</taxon>
        <taxon>Theropoda</taxon>
        <taxon>Coelurosauria</taxon>
        <taxon>Aves</taxon>
        <taxon>Neognathae</taxon>
        <taxon>Neoaves</taxon>
        <taxon>Charadriiformes</taxon>
        <taxon>Scolopacidae</taxon>
        <taxon>Limosa</taxon>
    </lineage>
</organism>
<evidence type="ECO:0000313" key="2">
    <source>
        <dbReference type="EMBL" id="PKU46436.1"/>
    </source>
</evidence>
<evidence type="ECO:0000256" key="1">
    <source>
        <dbReference type="SAM" id="MobiDB-lite"/>
    </source>
</evidence>
<feature type="region of interest" description="Disordered" evidence="1">
    <location>
        <begin position="79"/>
        <end position="107"/>
    </location>
</feature>
<reference evidence="3" key="1">
    <citation type="submission" date="2017-11" db="EMBL/GenBank/DDBJ databases">
        <authorList>
            <person name="Lima N.C."/>
            <person name="Parody-Merino A.M."/>
            <person name="Battley P.F."/>
            <person name="Fidler A.E."/>
            <person name="Prosdocimi F."/>
        </authorList>
    </citation>
    <scope>NUCLEOTIDE SEQUENCE [LARGE SCALE GENOMIC DNA]</scope>
</reference>
<name>A0A2I0UK64_LIMLA</name>
<evidence type="ECO:0000313" key="3">
    <source>
        <dbReference type="Proteomes" id="UP000233556"/>
    </source>
</evidence>
<dbReference type="EMBL" id="KZ505710">
    <property type="protein sequence ID" value="PKU46436.1"/>
    <property type="molecule type" value="Genomic_DNA"/>
</dbReference>
<dbReference type="OrthoDB" id="10054666at2759"/>
<keyword evidence="3" id="KW-1185">Reference proteome</keyword>
<protein>
    <submittedName>
        <fullName evidence="2">Uncharacterized protein</fullName>
    </submittedName>
</protein>
<sequence>MLEFVVGKDGELALLQESEILSASATERWRQQRGKSSPAFFVPLKYKEYEKDVAIEEIDGLQLVKKLAKNMEEMFHKKSEAVRVSSDSGNRGKRVGIFTEEKQRKQP</sequence>
<reference evidence="3" key="2">
    <citation type="submission" date="2017-12" db="EMBL/GenBank/DDBJ databases">
        <title>Genome sequence of the Bar-tailed Godwit (Limosa lapponica baueri).</title>
        <authorList>
            <person name="Lima N.C.B."/>
            <person name="Parody-Merino A.M."/>
            <person name="Battley P.F."/>
            <person name="Fidler A.E."/>
            <person name="Prosdocimi F."/>
        </authorList>
    </citation>
    <scope>NUCLEOTIDE SEQUENCE [LARGE SCALE GENOMIC DNA]</scope>
</reference>
<dbReference type="Proteomes" id="UP000233556">
    <property type="component" value="Unassembled WGS sequence"/>
</dbReference>
<proteinExistence type="predicted"/>
<accession>A0A2I0UK64</accession>
<gene>
    <name evidence="2" type="ORF">llap_3251</name>
</gene>
<dbReference type="AlphaFoldDB" id="A0A2I0UK64"/>